<dbReference type="NCBIfam" id="NF001220">
    <property type="entry name" value="PRK00194.1"/>
    <property type="match status" value="1"/>
</dbReference>
<dbReference type="Proteomes" id="UP000196710">
    <property type="component" value="Chromosome"/>
</dbReference>
<evidence type="ECO:0000313" key="6">
    <source>
        <dbReference type="Proteomes" id="UP000596035"/>
    </source>
</evidence>
<dbReference type="SUPFAM" id="SSF55021">
    <property type="entry name" value="ACT-like"/>
    <property type="match status" value="1"/>
</dbReference>
<accession>A0A1Z2XLI0</accession>
<feature type="domain" description="ACT" evidence="2">
    <location>
        <begin position="8"/>
        <end position="82"/>
    </location>
</feature>
<dbReference type="KEGG" id="amur:ADH66_00680"/>
<dbReference type="PANTHER" id="PTHR34875:SF6">
    <property type="entry name" value="UPF0237 PROTEIN MJ1558"/>
    <property type="match status" value="1"/>
</dbReference>
<name>A0A1Z2XLI0_9FIRM</name>
<dbReference type="InterPro" id="IPR045865">
    <property type="entry name" value="ACT-like_dom_sf"/>
</dbReference>
<protein>
    <recommendedName>
        <fullName evidence="1">UPF0237 protein ADH66_00680</fullName>
    </recommendedName>
</protein>
<dbReference type="CDD" id="cd04872">
    <property type="entry name" value="ACT_1ZPV"/>
    <property type="match status" value="1"/>
</dbReference>
<dbReference type="Proteomes" id="UP000596035">
    <property type="component" value="Chromosome"/>
</dbReference>
<evidence type="ECO:0000256" key="1">
    <source>
        <dbReference type="HAMAP-Rule" id="MF_01054"/>
    </source>
</evidence>
<dbReference type="Gene3D" id="3.30.70.260">
    <property type="match status" value="1"/>
</dbReference>
<reference evidence="5" key="2">
    <citation type="submission" date="2017-05" db="EMBL/GenBank/DDBJ databases">
        <title>Improved OligoMM genomes.</title>
        <authorList>
            <person name="Garzetti D."/>
        </authorList>
    </citation>
    <scope>NUCLEOTIDE SEQUENCE [LARGE SCALE GENOMIC DNA]</scope>
    <source>
        <strain evidence="5">KB18</strain>
    </source>
</reference>
<dbReference type="HAMAP" id="MF_01054">
    <property type="entry name" value="UPF0237"/>
    <property type="match status" value="1"/>
</dbReference>
<dbReference type="InterPro" id="IPR022986">
    <property type="entry name" value="UPF0237_ACT"/>
</dbReference>
<comment type="similarity">
    <text evidence="1">Belongs to the UPF0237 family.</text>
</comment>
<evidence type="ECO:0000313" key="3">
    <source>
        <dbReference type="EMBL" id="ASB39301.1"/>
    </source>
</evidence>
<dbReference type="PANTHER" id="PTHR34875">
    <property type="entry name" value="UPF0237 PROTEIN MJ1558"/>
    <property type="match status" value="1"/>
</dbReference>
<dbReference type="Pfam" id="PF13740">
    <property type="entry name" value="ACT_6"/>
    <property type="match status" value="1"/>
</dbReference>
<dbReference type="InterPro" id="IPR050990">
    <property type="entry name" value="UPF0237/GcvR_regulator"/>
</dbReference>
<reference evidence="4 6" key="3">
    <citation type="submission" date="2020-11" db="EMBL/GenBank/DDBJ databases">
        <title>Closed and high quality bacterial genomes of the OMM12 community.</title>
        <authorList>
            <person name="Marbouty M."/>
            <person name="Lamy-Besnier Q."/>
            <person name="Debarbieux L."/>
            <person name="Koszul R."/>
        </authorList>
    </citation>
    <scope>NUCLEOTIDE SEQUENCE [LARGE SCALE GENOMIC DNA]</scope>
    <source>
        <strain evidence="4 6">KB18</strain>
    </source>
</reference>
<evidence type="ECO:0000313" key="4">
    <source>
        <dbReference type="EMBL" id="QQR28590.1"/>
    </source>
</evidence>
<proteinExistence type="inferred from homology"/>
<keyword evidence="5" id="KW-1185">Reference proteome</keyword>
<dbReference type="AlphaFoldDB" id="A0A1Z2XLI0"/>
<sequence length="93" mass="10077">MKSSEKAVITVIGKDMVGILAKVTEICAKSGVNVLEVTQSILQDMFAMVMLVDMGGASVDVAALSSEMDRLGDKMGLKIHVMHEDIFHSMHRV</sequence>
<dbReference type="RefSeq" id="WP_066536992.1">
    <property type="nucleotide sequence ID" value="NZ_CAJTCQ010000002.1"/>
</dbReference>
<evidence type="ECO:0000313" key="5">
    <source>
        <dbReference type="Proteomes" id="UP000196710"/>
    </source>
</evidence>
<dbReference type="EMBL" id="CP065321">
    <property type="protein sequence ID" value="QQR28590.1"/>
    <property type="molecule type" value="Genomic_DNA"/>
</dbReference>
<dbReference type="PROSITE" id="PS51671">
    <property type="entry name" value="ACT"/>
    <property type="match status" value="1"/>
</dbReference>
<gene>
    <name evidence="3" type="ORF">ADH66_00680</name>
    <name evidence="4" type="ORF">I5Q82_10670</name>
</gene>
<reference evidence="3" key="1">
    <citation type="journal article" date="2017" name="Genome Announc.">
        <title>High-Quality Whole-Genome Sequences of the Oligo-Mouse-Microbiota Bacterial Community.</title>
        <authorList>
            <person name="Garzetti D."/>
            <person name="Brugiroux S."/>
            <person name="Bunk B."/>
            <person name="Pukall R."/>
            <person name="McCoy K.D."/>
            <person name="Macpherson A.J."/>
            <person name="Stecher B."/>
        </authorList>
    </citation>
    <scope>NUCLEOTIDE SEQUENCE</scope>
    <source>
        <strain evidence="3">KB18</strain>
    </source>
</reference>
<evidence type="ECO:0000259" key="2">
    <source>
        <dbReference type="PROSITE" id="PS51671"/>
    </source>
</evidence>
<dbReference type="EMBL" id="CP021422">
    <property type="protein sequence ID" value="ASB39301.1"/>
    <property type="molecule type" value="Genomic_DNA"/>
</dbReference>
<organism evidence="4 6">
    <name type="scientific">Acutalibacter muris</name>
    <dbReference type="NCBI Taxonomy" id="1796620"/>
    <lineage>
        <taxon>Bacteria</taxon>
        <taxon>Bacillati</taxon>
        <taxon>Bacillota</taxon>
        <taxon>Clostridia</taxon>
        <taxon>Eubacteriales</taxon>
        <taxon>Acutalibacteraceae</taxon>
        <taxon>Acutalibacter</taxon>
    </lineage>
</organism>
<dbReference type="InterPro" id="IPR002912">
    <property type="entry name" value="ACT_dom"/>
</dbReference>